<dbReference type="SMART" id="SM00652">
    <property type="entry name" value="eIF1a"/>
    <property type="match status" value="1"/>
</dbReference>
<proteinExistence type="inferred from homology"/>
<evidence type="ECO:0000259" key="2">
    <source>
        <dbReference type="PROSITE" id="PS50832"/>
    </source>
</evidence>
<protein>
    <submittedName>
        <fullName evidence="3">Translation initiation factor 1A</fullName>
    </submittedName>
</protein>
<gene>
    <name evidence="3" type="ORF">CWI36_1861p0020</name>
</gene>
<evidence type="ECO:0000313" key="3">
    <source>
        <dbReference type="EMBL" id="TBT99754.1"/>
    </source>
</evidence>
<dbReference type="SUPFAM" id="SSF50249">
    <property type="entry name" value="Nucleic acid-binding proteins"/>
    <property type="match status" value="1"/>
</dbReference>
<reference evidence="3 4" key="1">
    <citation type="submission" date="2017-12" db="EMBL/GenBank/DDBJ databases">
        <authorList>
            <person name="Pombert J.-F."/>
            <person name="Haag K.L."/>
            <person name="Ebert D."/>
        </authorList>
    </citation>
    <scope>NUCLEOTIDE SEQUENCE [LARGE SCALE GENOMIC DNA]</scope>
    <source>
        <strain evidence="3">BE-OM-2</strain>
    </source>
</reference>
<dbReference type="PANTHER" id="PTHR21668">
    <property type="entry name" value="EIF-1A"/>
    <property type="match status" value="1"/>
</dbReference>
<keyword evidence="4" id="KW-1185">Reference proteome</keyword>
<dbReference type="InterPro" id="IPR006196">
    <property type="entry name" value="RNA-binding_domain_S1_IF1"/>
</dbReference>
<evidence type="ECO:0000256" key="1">
    <source>
        <dbReference type="PROSITE-ProRule" id="PRU00181"/>
    </source>
</evidence>
<dbReference type="Proteomes" id="UP000291404">
    <property type="component" value="Unassembled WGS sequence"/>
</dbReference>
<dbReference type="EMBL" id="PITI01001861">
    <property type="protein sequence ID" value="TBT99754.1"/>
    <property type="molecule type" value="Genomic_DNA"/>
</dbReference>
<dbReference type="GO" id="GO:0003743">
    <property type="term" value="F:translation initiation factor activity"/>
    <property type="evidence" value="ECO:0007669"/>
    <property type="project" value="UniProtKB-UniRule"/>
</dbReference>
<dbReference type="CDD" id="cd05793">
    <property type="entry name" value="S1_IF1A"/>
    <property type="match status" value="1"/>
</dbReference>
<evidence type="ECO:0000313" key="4">
    <source>
        <dbReference type="Proteomes" id="UP000291404"/>
    </source>
</evidence>
<dbReference type="InterPro" id="IPR012340">
    <property type="entry name" value="NA-bd_OB-fold"/>
</dbReference>
<name>A0A4Q9KYN0_9MICR</name>
<dbReference type="Pfam" id="PF01176">
    <property type="entry name" value="eIF-1a"/>
    <property type="match status" value="1"/>
</dbReference>
<dbReference type="VEuPathDB" id="MicrosporidiaDB:CWI36_1861p0020"/>
<comment type="caution">
    <text evidence="3">The sequence shown here is derived from an EMBL/GenBank/DDBJ whole genome shotgun (WGS) entry which is preliminary data.</text>
</comment>
<dbReference type="STRING" id="148818.A0A4Q9KYN0"/>
<dbReference type="PROSITE" id="PS50832">
    <property type="entry name" value="S1_IF1_TYPE"/>
    <property type="match status" value="1"/>
</dbReference>
<dbReference type="InterPro" id="IPR001253">
    <property type="entry name" value="TIF_eIF-1A"/>
</dbReference>
<accession>A0A4Q9KYN0</accession>
<sequence length="120" mass="13868">MKPKSKKRSDNLTRSITFAEEGVSVYGQIVRPFGNYRFEVRCSDMITRNCILRGKMLKRDWVQPNDIVLINLREDTPEKGDVLLKYTPAEVKVLRKNKYIPDTFGEEVIGGLSNVEFENL</sequence>
<feature type="domain" description="S1-like" evidence="2">
    <location>
        <begin position="13"/>
        <end position="87"/>
    </location>
</feature>
<keyword evidence="1 3" id="KW-0396">Initiation factor</keyword>
<dbReference type="GO" id="GO:0003723">
    <property type="term" value="F:RNA binding"/>
    <property type="evidence" value="ECO:0007669"/>
    <property type="project" value="InterPro"/>
</dbReference>
<organism evidence="3 4">
    <name type="scientific">Hamiltosporidium magnivora</name>
    <dbReference type="NCBI Taxonomy" id="148818"/>
    <lineage>
        <taxon>Eukaryota</taxon>
        <taxon>Fungi</taxon>
        <taxon>Fungi incertae sedis</taxon>
        <taxon>Microsporidia</taxon>
        <taxon>Dubosqiidae</taxon>
        <taxon>Hamiltosporidium</taxon>
    </lineage>
</organism>
<dbReference type="Gene3D" id="2.40.50.140">
    <property type="entry name" value="Nucleic acid-binding proteins"/>
    <property type="match status" value="1"/>
</dbReference>
<dbReference type="AlphaFoldDB" id="A0A4Q9KYN0"/>
<dbReference type="HAMAP" id="MF_00216">
    <property type="entry name" value="aIF_1A"/>
    <property type="match status" value="1"/>
</dbReference>
<dbReference type="VEuPathDB" id="MicrosporidiaDB:CWI39_1719p0020"/>
<keyword evidence="1" id="KW-0648">Protein biosynthesis</keyword>